<dbReference type="OrthoDB" id="591557at2759"/>
<accession>A0A5A7QMR0</accession>
<organism evidence="2 3">
    <name type="scientific">Striga asiatica</name>
    <name type="common">Asiatic witchweed</name>
    <name type="synonym">Buchnera asiatica</name>
    <dbReference type="NCBI Taxonomy" id="4170"/>
    <lineage>
        <taxon>Eukaryota</taxon>
        <taxon>Viridiplantae</taxon>
        <taxon>Streptophyta</taxon>
        <taxon>Embryophyta</taxon>
        <taxon>Tracheophyta</taxon>
        <taxon>Spermatophyta</taxon>
        <taxon>Magnoliopsida</taxon>
        <taxon>eudicotyledons</taxon>
        <taxon>Gunneridae</taxon>
        <taxon>Pentapetalae</taxon>
        <taxon>asterids</taxon>
        <taxon>lamiids</taxon>
        <taxon>Lamiales</taxon>
        <taxon>Orobanchaceae</taxon>
        <taxon>Buchnereae</taxon>
        <taxon>Striga</taxon>
    </lineage>
</organism>
<dbReference type="InterPro" id="IPR006527">
    <property type="entry name" value="F-box-assoc_dom_typ1"/>
</dbReference>
<dbReference type="Pfam" id="PF00646">
    <property type="entry name" value="F-box"/>
    <property type="match status" value="2"/>
</dbReference>
<dbReference type="NCBIfam" id="TIGR01640">
    <property type="entry name" value="F_box_assoc_1"/>
    <property type="match status" value="2"/>
</dbReference>
<keyword evidence="3" id="KW-1185">Reference proteome</keyword>
<dbReference type="Proteomes" id="UP000325081">
    <property type="component" value="Unassembled WGS sequence"/>
</dbReference>
<dbReference type="Pfam" id="PF07734">
    <property type="entry name" value="FBA_1"/>
    <property type="match status" value="2"/>
</dbReference>
<comment type="caution">
    <text evidence="2">The sequence shown here is derived from an EMBL/GenBank/DDBJ whole genome shotgun (WGS) entry which is preliminary data.</text>
</comment>
<dbReference type="CDD" id="cd22157">
    <property type="entry name" value="F-box_AtFBW1-like"/>
    <property type="match status" value="2"/>
</dbReference>
<dbReference type="EMBL" id="BKCP01007181">
    <property type="protein sequence ID" value="GER45171.1"/>
    <property type="molecule type" value="Genomic_DNA"/>
</dbReference>
<protein>
    <submittedName>
        <fullName evidence="2">F-box and associated interaction domains-containing protein</fullName>
    </submittedName>
</protein>
<feature type="domain" description="F-box" evidence="1">
    <location>
        <begin position="43"/>
        <end position="89"/>
    </location>
</feature>
<sequence>RFSPPLNSLPFPQNCEPFTRNLKESIKADVETEAEKMDDKNPETVSANLSEELIREILLRLPAKSLLRFRCVSKSWFSLISNYNFVKAHFQFSTESSTKSREQLIFGSKGLPLVLYSCSIHSIIEGSSDFVGQIYPAAQGNLPFERVKLSFPFTERHDVLRLVGSCNGLVCVRFSPNTTILWNPTTGKLKKLPEPGICRLHWGYEYYSTASAFGYDELHDDYKVVEFLGNLGSDELDDCENRVMVYSLRANSWKLLSNWPGGGDVFGGLGQFLNGTIHWSVMDTNRLESDVWVIVSHDLTTDTLVEFPSPNLDSNDVKVRVKVLNGFLALHCEHKFCVDVWVMKEYGVRESWTKLVSIPFLDMNRRKFFRPRLLFFSAADRKALINSGANLGVYDLNEPHWHHINSSVNSISVEAITYTESLVSPRLDEHVFIICCELPLQITTDILLRLPVKSLLCFKSISKDWHSLISSPYFVKAHLRMNREEKLMYSSRGRTHLNLYTCSINSLIEGDLIVNPLTDHIHSLITFYSLPVLSNTTEVNFVGSCDGLVCLSLDQNTVALVNPATRVSRILPDSGSCSFYYKPEFYGLSYSFGYDEAHDDYKVLELVIFTNEAFGYETRFKIYGTRANSWRKLLDWEGKYGYFRAGVFLNGSIHWPVKGLEGLDLLSRGKWVILSFDLATDTFLQSEPLPVNLDQDNEAMILDVGILSGCLAVYCKRNTGMDLWVKKRELWTRVVRIPYFEELPDPECFSSRALFTSFDGKKILVNYGQSLEIHDLSYPLAQQFVVGSIVDGSAYVESLVSPYYG</sequence>
<evidence type="ECO:0000313" key="2">
    <source>
        <dbReference type="EMBL" id="GER45171.1"/>
    </source>
</evidence>
<dbReference type="InterPro" id="IPR050796">
    <property type="entry name" value="SCF_F-box_component"/>
</dbReference>
<evidence type="ECO:0000259" key="1">
    <source>
        <dbReference type="PROSITE" id="PS50181"/>
    </source>
</evidence>
<dbReference type="Gene3D" id="1.20.1280.50">
    <property type="match status" value="1"/>
</dbReference>
<dbReference type="PROSITE" id="PS50181">
    <property type="entry name" value="FBOX"/>
    <property type="match status" value="1"/>
</dbReference>
<gene>
    <name evidence="2" type="ORF">STAS_22095</name>
</gene>
<reference evidence="3" key="1">
    <citation type="journal article" date="2019" name="Curr. Biol.">
        <title>Genome Sequence of Striga asiatica Provides Insight into the Evolution of Plant Parasitism.</title>
        <authorList>
            <person name="Yoshida S."/>
            <person name="Kim S."/>
            <person name="Wafula E.K."/>
            <person name="Tanskanen J."/>
            <person name="Kim Y.M."/>
            <person name="Honaas L."/>
            <person name="Yang Z."/>
            <person name="Spallek T."/>
            <person name="Conn C.E."/>
            <person name="Ichihashi Y."/>
            <person name="Cheong K."/>
            <person name="Cui S."/>
            <person name="Der J.P."/>
            <person name="Gundlach H."/>
            <person name="Jiao Y."/>
            <person name="Hori C."/>
            <person name="Ishida J.K."/>
            <person name="Kasahara H."/>
            <person name="Kiba T."/>
            <person name="Kim M.S."/>
            <person name="Koo N."/>
            <person name="Laohavisit A."/>
            <person name="Lee Y.H."/>
            <person name="Lumba S."/>
            <person name="McCourt P."/>
            <person name="Mortimer J.C."/>
            <person name="Mutuku J.M."/>
            <person name="Nomura T."/>
            <person name="Sasaki-Sekimoto Y."/>
            <person name="Seto Y."/>
            <person name="Wang Y."/>
            <person name="Wakatake T."/>
            <person name="Sakakibara H."/>
            <person name="Demura T."/>
            <person name="Yamaguchi S."/>
            <person name="Yoneyama K."/>
            <person name="Manabe R.I."/>
            <person name="Nelson D.C."/>
            <person name="Schulman A.H."/>
            <person name="Timko M.P."/>
            <person name="dePamphilis C.W."/>
            <person name="Choi D."/>
            <person name="Shirasu K."/>
        </authorList>
    </citation>
    <scope>NUCLEOTIDE SEQUENCE [LARGE SCALE GENOMIC DNA]</scope>
    <source>
        <strain evidence="3">cv. UVA1</strain>
    </source>
</reference>
<dbReference type="AlphaFoldDB" id="A0A5A7QMR0"/>
<dbReference type="InterPro" id="IPR036047">
    <property type="entry name" value="F-box-like_dom_sf"/>
</dbReference>
<name>A0A5A7QMR0_STRAF</name>
<evidence type="ECO:0000313" key="3">
    <source>
        <dbReference type="Proteomes" id="UP000325081"/>
    </source>
</evidence>
<proteinExistence type="predicted"/>
<dbReference type="PANTHER" id="PTHR31672">
    <property type="entry name" value="BNACNNG10540D PROTEIN"/>
    <property type="match status" value="1"/>
</dbReference>
<dbReference type="PANTHER" id="PTHR31672:SF13">
    <property type="entry name" value="F-BOX PROTEIN CPR30-LIKE"/>
    <property type="match status" value="1"/>
</dbReference>
<dbReference type="SMART" id="SM00256">
    <property type="entry name" value="FBOX"/>
    <property type="match status" value="2"/>
</dbReference>
<dbReference type="SUPFAM" id="SSF81383">
    <property type="entry name" value="F-box domain"/>
    <property type="match status" value="2"/>
</dbReference>
<feature type="non-terminal residue" evidence="2">
    <location>
        <position position="1"/>
    </location>
</feature>
<dbReference type="InterPro" id="IPR001810">
    <property type="entry name" value="F-box_dom"/>
</dbReference>
<dbReference type="InterPro" id="IPR017451">
    <property type="entry name" value="F-box-assoc_interact_dom"/>
</dbReference>